<feature type="region of interest" description="Disordered" evidence="2">
    <location>
        <begin position="181"/>
        <end position="212"/>
    </location>
</feature>
<dbReference type="EMBL" id="KZ613947">
    <property type="protein sequence ID" value="PMD38686.1"/>
    <property type="molecule type" value="Genomic_DNA"/>
</dbReference>
<keyword evidence="1" id="KW-0694">RNA-binding</keyword>
<feature type="region of interest" description="Disordered" evidence="2">
    <location>
        <begin position="559"/>
        <end position="610"/>
    </location>
</feature>
<evidence type="ECO:0000259" key="3">
    <source>
        <dbReference type="SMART" id="SM00322"/>
    </source>
</evidence>
<keyword evidence="5" id="KW-1185">Reference proteome</keyword>
<feature type="region of interest" description="Disordered" evidence="2">
    <location>
        <begin position="715"/>
        <end position="736"/>
    </location>
</feature>
<feature type="compositionally biased region" description="Acidic residues" evidence="2">
    <location>
        <begin position="188"/>
        <end position="197"/>
    </location>
</feature>
<feature type="compositionally biased region" description="Acidic residues" evidence="2">
    <location>
        <begin position="563"/>
        <end position="578"/>
    </location>
</feature>
<gene>
    <name evidence="4" type="ORF">L207DRAFT_42537</name>
</gene>
<evidence type="ECO:0000313" key="5">
    <source>
        <dbReference type="Proteomes" id="UP000235786"/>
    </source>
</evidence>
<dbReference type="SUPFAM" id="SSF54791">
    <property type="entry name" value="Eukaryotic type KH-domain (KH-domain type I)"/>
    <property type="match status" value="2"/>
</dbReference>
<reference evidence="4 5" key="1">
    <citation type="submission" date="2016-04" db="EMBL/GenBank/DDBJ databases">
        <title>A degradative enzymes factory behind the ericoid mycorrhizal symbiosis.</title>
        <authorList>
            <consortium name="DOE Joint Genome Institute"/>
            <person name="Martino E."/>
            <person name="Morin E."/>
            <person name="Grelet G."/>
            <person name="Kuo A."/>
            <person name="Kohler A."/>
            <person name="Daghino S."/>
            <person name="Barry K."/>
            <person name="Choi C."/>
            <person name="Cichocki N."/>
            <person name="Clum A."/>
            <person name="Copeland A."/>
            <person name="Hainaut M."/>
            <person name="Haridas S."/>
            <person name="Labutti K."/>
            <person name="Lindquist E."/>
            <person name="Lipzen A."/>
            <person name="Khouja H.-R."/>
            <person name="Murat C."/>
            <person name="Ohm R."/>
            <person name="Olson A."/>
            <person name="Spatafora J."/>
            <person name="Veneault-Fourrey C."/>
            <person name="Henrissat B."/>
            <person name="Grigoriev I."/>
            <person name="Martin F."/>
            <person name="Perotto S."/>
        </authorList>
    </citation>
    <scope>NUCLEOTIDE SEQUENCE [LARGE SCALE GENOMIC DNA]</scope>
    <source>
        <strain evidence="4 5">F</strain>
    </source>
</reference>
<dbReference type="InterPro" id="IPR004087">
    <property type="entry name" value="KH_dom"/>
</dbReference>
<dbReference type="Pfam" id="PF00013">
    <property type="entry name" value="KH_1"/>
    <property type="match status" value="2"/>
</dbReference>
<proteinExistence type="predicted"/>
<evidence type="ECO:0000256" key="1">
    <source>
        <dbReference type="PROSITE-ProRule" id="PRU00117"/>
    </source>
</evidence>
<protein>
    <recommendedName>
        <fullName evidence="3">K Homology domain-containing protein</fullName>
    </recommendedName>
</protein>
<accession>A0A2J6RJJ2</accession>
<name>A0A2J6RJJ2_HYAVF</name>
<sequence>MSNRKLGPAGARTPTPPSRGLHHRISKIGQSSSEPLGLDRERPSGPSLLPSFDPRERNYILAPPISISTDDPSAISLVSRDAFERFKLLCKILQGADDTKESPSYGPELALFTMQDAYARFKAWGESIAAFHNGTAPTSLDFRLKEAPEVRGRALQILQYLQEYLHEATLIVRGVASNKPLGGGEMSDSSDESDDEETFHRHDVVDSQAEKNEKSELDELFTAIIASNKSLMKLSMVIRSSPARDDYNKAASRYKDWNPYADIGHVREKYGPAKGSTDWLLTRLGNAIARRRQFLKYRVEHSERMAGGWEEEEKPWKEGEKPEKTIASTKATTFVGNDAVYQREESDVVSFGSQTSYEQTVVGDETAATKLTVPNPPKFAFPDVLFEYGEPFNCPYCYTVQTVQNKGAWKKHVFRDLKPYVCTFRECSLMMFRSRNEWFAHELQNHRREWICQYCNHAPFLASTSFSAHVLSSHPAVLTSTQIEAVILQSEEAVENLSAFACPLCDEWQETVMNRKQIQEERARTISDGETIEPYGTKKQFRRHLGRHMEQLALFALPKNDGDLDDDSSQEDEGDDSDHEVQQESLEDEDKSTNMEKEDPDWQPANGGIKESRTGLIRPLFRPEWVQDLPDTIIAEDKIKWATGLTRLWELVEQNETLRSEILTQNHFEAKRKIYEFTKTLYTRLRNEGLLVQHYGPVQQPGNIEDGSLSTAQEQTFSDDLKPDREDQDDEYLPGHAGLSILESSPASSFGEDTTETESQLPFMIKSLKEINPDVVLTDPYAFVEQAKEDEKERGFTLTFDFPQKHANKLIGKGGSNIMELRDKFDVEIHVNEGKVELKGPKAKAEAAKSHITSLGKQWADETTYVLKVEPKYHSELIGVQGAQINKLQTRYKVQIHFPRLKPAWGDQPNTDTTSETSRRGPRREQEPNEIIIRGPTEGADKARDEILSLLQYLINNSRGNPGDRVY</sequence>
<dbReference type="PANTHER" id="PTHR35391">
    <property type="entry name" value="C2H2-TYPE DOMAIN-CONTAINING PROTEIN-RELATED"/>
    <property type="match status" value="1"/>
</dbReference>
<dbReference type="Proteomes" id="UP000235786">
    <property type="component" value="Unassembled WGS sequence"/>
</dbReference>
<evidence type="ECO:0000313" key="4">
    <source>
        <dbReference type="EMBL" id="PMD38686.1"/>
    </source>
</evidence>
<dbReference type="STRING" id="1149755.A0A2J6RJJ2"/>
<feature type="compositionally biased region" description="Basic and acidic residues" evidence="2">
    <location>
        <begin position="917"/>
        <end position="927"/>
    </location>
</feature>
<dbReference type="CDD" id="cd22449">
    <property type="entry name" value="KH-I_ScSCP160_rpt4"/>
    <property type="match status" value="1"/>
</dbReference>
<dbReference type="Pfam" id="PF26082">
    <property type="entry name" value="zf-C2H2_AcuF"/>
    <property type="match status" value="1"/>
</dbReference>
<dbReference type="PANTHER" id="PTHR35391:SF7">
    <property type="entry name" value="C2H2-TYPE DOMAIN-CONTAINING PROTEIN"/>
    <property type="match status" value="1"/>
</dbReference>
<feature type="domain" description="K Homology" evidence="3">
    <location>
        <begin position="794"/>
        <end position="857"/>
    </location>
</feature>
<feature type="compositionally biased region" description="Basic and acidic residues" evidence="2">
    <location>
        <begin position="198"/>
        <end position="212"/>
    </location>
</feature>
<dbReference type="AlphaFoldDB" id="A0A2J6RJJ2"/>
<dbReference type="InterPro" id="IPR004088">
    <property type="entry name" value="KH_dom_type_1"/>
</dbReference>
<feature type="domain" description="K Homology" evidence="3">
    <location>
        <begin position="861"/>
        <end position="952"/>
    </location>
</feature>
<dbReference type="SMART" id="SM00322">
    <property type="entry name" value="KH"/>
    <property type="match status" value="2"/>
</dbReference>
<organism evidence="4 5">
    <name type="scientific">Hyaloscypha variabilis (strain UAMH 11265 / GT02V1 / F)</name>
    <name type="common">Meliniomyces variabilis</name>
    <dbReference type="NCBI Taxonomy" id="1149755"/>
    <lineage>
        <taxon>Eukaryota</taxon>
        <taxon>Fungi</taxon>
        <taxon>Dikarya</taxon>
        <taxon>Ascomycota</taxon>
        <taxon>Pezizomycotina</taxon>
        <taxon>Leotiomycetes</taxon>
        <taxon>Helotiales</taxon>
        <taxon>Hyaloscyphaceae</taxon>
        <taxon>Hyaloscypha</taxon>
        <taxon>Hyaloscypha variabilis</taxon>
    </lineage>
</organism>
<dbReference type="OrthoDB" id="3559950at2759"/>
<dbReference type="Gene3D" id="3.30.1370.10">
    <property type="entry name" value="K Homology domain, type 1"/>
    <property type="match status" value="2"/>
</dbReference>
<dbReference type="PROSITE" id="PS50084">
    <property type="entry name" value="KH_TYPE_1"/>
    <property type="match status" value="2"/>
</dbReference>
<dbReference type="GO" id="GO:0003723">
    <property type="term" value="F:RNA binding"/>
    <property type="evidence" value="ECO:0007669"/>
    <property type="project" value="UniProtKB-UniRule"/>
</dbReference>
<evidence type="ECO:0000256" key="2">
    <source>
        <dbReference type="SAM" id="MobiDB-lite"/>
    </source>
</evidence>
<feature type="region of interest" description="Disordered" evidence="2">
    <location>
        <begin position="1"/>
        <end position="54"/>
    </location>
</feature>
<dbReference type="InterPro" id="IPR036612">
    <property type="entry name" value="KH_dom_type_1_sf"/>
</dbReference>
<dbReference type="InterPro" id="IPR058925">
    <property type="entry name" value="zf-C2H2_AcuF"/>
</dbReference>
<feature type="region of interest" description="Disordered" evidence="2">
    <location>
        <begin position="902"/>
        <end position="938"/>
    </location>
</feature>